<proteinExistence type="predicted"/>
<protein>
    <submittedName>
        <fullName evidence="1">Uncharacterized protein</fullName>
    </submittedName>
</protein>
<sequence>MLKRDTYDHTSEVQYETIRGIIAFSVEYIWNFYINRRAYFMHYRLPRTKIDSNIRNRFKAAFWGAH</sequence>
<keyword evidence="2" id="KW-1185">Reference proteome</keyword>
<gene>
    <name evidence="1" type="ORF">GCM10007872_00040</name>
</gene>
<organism evidence="1 2">
    <name type="scientific">Gluconobacter sphaericus NBRC 12467</name>
    <dbReference type="NCBI Taxonomy" id="1307951"/>
    <lineage>
        <taxon>Bacteria</taxon>
        <taxon>Pseudomonadati</taxon>
        <taxon>Pseudomonadota</taxon>
        <taxon>Alphaproteobacteria</taxon>
        <taxon>Acetobacterales</taxon>
        <taxon>Acetobacteraceae</taxon>
        <taxon>Gluconobacter</taxon>
    </lineage>
</organism>
<evidence type="ECO:0000313" key="2">
    <source>
        <dbReference type="Proteomes" id="UP001156708"/>
    </source>
</evidence>
<dbReference type="AlphaFoldDB" id="A0AA37SE72"/>
<accession>A0AA37SE72</accession>
<comment type="caution">
    <text evidence="1">The sequence shown here is derived from an EMBL/GenBank/DDBJ whole genome shotgun (WGS) entry which is preliminary data.</text>
</comment>
<reference evidence="2" key="1">
    <citation type="journal article" date="2019" name="Int. J. Syst. Evol. Microbiol.">
        <title>The Global Catalogue of Microorganisms (GCM) 10K type strain sequencing project: providing services to taxonomists for standard genome sequencing and annotation.</title>
        <authorList>
            <consortium name="The Broad Institute Genomics Platform"/>
            <consortium name="The Broad Institute Genome Sequencing Center for Infectious Disease"/>
            <person name="Wu L."/>
            <person name="Ma J."/>
        </authorList>
    </citation>
    <scope>NUCLEOTIDE SEQUENCE [LARGE SCALE GENOMIC DNA]</scope>
    <source>
        <strain evidence="2">NBRC 12467</strain>
    </source>
</reference>
<dbReference type="Proteomes" id="UP001156708">
    <property type="component" value="Unassembled WGS sequence"/>
</dbReference>
<name>A0AA37SE72_9PROT</name>
<evidence type="ECO:0000313" key="1">
    <source>
        <dbReference type="EMBL" id="GLQ83096.1"/>
    </source>
</evidence>
<dbReference type="EMBL" id="BSNZ01000002">
    <property type="protein sequence ID" value="GLQ83096.1"/>
    <property type="molecule type" value="Genomic_DNA"/>
</dbReference>